<dbReference type="Proteomes" id="UP000075670">
    <property type="component" value="Unassembled WGS sequence"/>
</dbReference>
<keyword evidence="1" id="KW-0472">Membrane</keyword>
<evidence type="ECO:0000313" key="3">
    <source>
        <dbReference type="Proteomes" id="UP000075670"/>
    </source>
</evidence>
<organism evidence="2 3">
    <name type="scientific">Moorella mulderi DSM 14980</name>
    <dbReference type="NCBI Taxonomy" id="1122241"/>
    <lineage>
        <taxon>Bacteria</taxon>
        <taxon>Bacillati</taxon>
        <taxon>Bacillota</taxon>
        <taxon>Clostridia</taxon>
        <taxon>Neomoorellales</taxon>
        <taxon>Neomoorellaceae</taxon>
        <taxon>Neomoorella</taxon>
    </lineage>
</organism>
<dbReference type="PATRIC" id="fig|1122241.3.peg.3110"/>
<dbReference type="EMBL" id="LTBC01000021">
    <property type="protein sequence ID" value="KYH30777.1"/>
    <property type="molecule type" value="Genomic_DNA"/>
</dbReference>
<comment type="caution">
    <text evidence="2">The sequence shown here is derived from an EMBL/GenBank/DDBJ whole genome shotgun (WGS) entry which is preliminary data.</text>
</comment>
<dbReference type="AlphaFoldDB" id="A0A151ATP8"/>
<evidence type="ECO:0000256" key="1">
    <source>
        <dbReference type="SAM" id="Phobius"/>
    </source>
</evidence>
<accession>A0A151ATP8</accession>
<evidence type="ECO:0008006" key="4">
    <source>
        <dbReference type="Google" id="ProtNLM"/>
    </source>
</evidence>
<keyword evidence="3" id="KW-1185">Reference proteome</keyword>
<reference evidence="2 3" key="1">
    <citation type="submission" date="2016-02" db="EMBL/GenBank/DDBJ databases">
        <title>Genome sequence of Moorella mulderi DSM 14980.</title>
        <authorList>
            <person name="Poehlein A."/>
            <person name="Daniel R."/>
        </authorList>
    </citation>
    <scope>NUCLEOTIDE SEQUENCE [LARGE SCALE GENOMIC DNA]</scope>
    <source>
        <strain evidence="2 3">DSM 14980</strain>
    </source>
</reference>
<gene>
    <name evidence="2" type="ORF">MOMUL_29210</name>
</gene>
<keyword evidence="1" id="KW-0812">Transmembrane</keyword>
<evidence type="ECO:0000313" key="2">
    <source>
        <dbReference type="EMBL" id="KYH30777.1"/>
    </source>
</evidence>
<proteinExistence type="predicted"/>
<feature type="transmembrane region" description="Helical" evidence="1">
    <location>
        <begin position="25"/>
        <end position="52"/>
    </location>
</feature>
<protein>
    <recommendedName>
        <fullName evidence="4">FtsX-like permease family protein</fullName>
    </recommendedName>
</protein>
<feature type="transmembrane region" description="Helical" evidence="1">
    <location>
        <begin position="72"/>
        <end position="97"/>
    </location>
</feature>
<keyword evidence="1" id="KW-1133">Transmembrane helix</keyword>
<name>A0A151ATP8_9FIRM</name>
<sequence length="122" mass="14038">MSQYQDAVDYICYISRVIFNGSLQFALLLLSFCIALVCSFFILGRYWASIIYSHRQAVEQVIRHIFLEGVSVLYFGLALMFASFFIGGCAMIVYIAASYKSSKAHNYSLEEINYEVRKVHFK</sequence>